<evidence type="ECO:0000256" key="7">
    <source>
        <dbReference type="ARBA" id="ARBA00022798"/>
    </source>
</evidence>
<dbReference type="AlphaFoldDB" id="A0A381NIV8"/>
<dbReference type="Gene3D" id="3.30.420.40">
    <property type="match status" value="2"/>
</dbReference>
<keyword evidence="7" id="KW-0319">Glycerol metabolism</keyword>
<dbReference type="FunFam" id="3.30.420.40:FF:000008">
    <property type="entry name" value="Glycerol kinase"/>
    <property type="match status" value="1"/>
</dbReference>
<dbReference type="InterPro" id="IPR000577">
    <property type="entry name" value="Carb_kinase_FGGY"/>
</dbReference>
<proteinExistence type="inferred from homology"/>
<dbReference type="EC" id="2.7.1.30" evidence="3"/>
<dbReference type="InterPro" id="IPR018484">
    <property type="entry name" value="FGGY_N"/>
</dbReference>
<dbReference type="SUPFAM" id="SSF53067">
    <property type="entry name" value="Actin-like ATPase domain"/>
    <property type="match status" value="2"/>
</dbReference>
<evidence type="ECO:0000256" key="2">
    <source>
        <dbReference type="ARBA" id="ARBA00009156"/>
    </source>
</evidence>
<evidence type="ECO:0000256" key="3">
    <source>
        <dbReference type="ARBA" id="ARBA00012099"/>
    </source>
</evidence>
<evidence type="ECO:0000256" key="8">
    <source>
        <dbReference type="ARBA" id="ARBA00022840"/>
    </source>
</evidence>
<dbReference type="NCBIfam" id="TIGR01311">
    <property type="entry name" value="glycerol_kin"/>
    <property type="match status" value="1"/>
</dbReference>
<dbReference type="CDD" id="cd07786">
    <property type="entry name" value="FGGY_EcGK_like"/>
    <property type="match status" value="1"/>
</dbReference>
<feature type="domain" description="Carbohydrate kinase FGGY N-terminal" evidence="11">
    <location>
        <begin position="4"/>
        <end position="250"/>
    </location>
</feature>
<keyword evidence="8" id="KW-0067">ATP-binding</keyword>
<organism evidence="13">
    <name type="scientific">marine metagenome</name>
    <dbReference type="NCBI Taxonomy" id="408172"/>
    <lineage>
        <taxon>unclassified sequences</taxon>
        <taxon>metagenomes</taxon>
        <taxon>ecological metagenomes</taxon>
    </lineage>
</organism>
<evidence type="ECO:0000256" key="6">
    <source>
        <dbReference type="ARBA" id="ARBA00022777"/>
    </source>
</evidence>
<dbReference type="FunFam" id="3.30.420.40:FF:000007">
    <property type="entry name" value="Glycerol kinase"/>
    <property type="match status" value="1"/>
</dbReference>
<evidence type="ECO:0000256" key="5">
    <source>
        <dbReference type="ARBA" id="ARBA00022741"/>
    </source>
</evidence>
<dbReference type="EMBL" id="UINC01000390">
    <property type="protein sequence ID" value="SUZ54495.1"/>
    <property type="molecule type" value="Genomic_DNA"/>
</dbReference>
<dbReference type="InterPro" id="IPR005999">
    <property type="entry name" value="Glycerol_kin"/>
</dbReference>
<dbReference type="PROSITE" id="PS00445">
    <property type="entry name" value="FGGY_KINASES_2"/>
    <property type="match status" value="1"/>
</dbReference>
<keyword evidence="5" id="KW-0547">Nucleotide-binding</keyword>
<comment type="catalytic activity">
    <reaction evidence="10">
        <text>glycerol + ATP = sn-glycerol 3-phosphate + ADP + H(+)</text>
        <dbReference type="Rhea" id="RHEA:21644"/>
        <dbReference type="ChEBI" id="CHEBI:15378"/>
        <dbReference type="ChEBI" id="CHEBI:17754"/>
        <dbReference type="ChEBI" id="CHEBI:30616"/>
        <dbReference type="ChEBI" id="CHEBI:57597"/>
        <dbReference type="ChEBI" id="CHEBI:456216"/>
        <dbReference type="EC" id="2.7.1.30"/>
    </reaction>
</comment>
<dbReference type="InterPro" id="IPR043129">
    <property type="entry name" value="ATPase_NBD"/>
</dbReference>
<dbReference type="GO" id="GO:0006072">
    <property type="term" value="P:glycerol-3-phosphate metabolic process"/>
    <property type="evidence" value="ECO:0007669"/>
    <property type="project" value="InterPro"/>
</dbReference>
<dbReference type="NCBIfam" id="NF000756">
    <property type="entry name" value="PRK00047.1"/>
    <property type="match status" value="1"/>
</dbReference>
<evidence type="ECO:0000259" key="12">
    <source>
        <dbReference type="Pfam" id="PF02782"/>
    </source>
</evidence>
<evidence type="ECO:0000313" key="13">
    <source>
        <dbReference type="EMBL" id="SUZ54495.1"/>
    </source>
</evidence>
<dbReference type="PANTHER" id="PTHR10196">
    <property type="entry name" value="SUGAR KINASE"/>
    <property type="match status" value="1"/>
</dbReference>
<dbReference type="InterPro" id="IPR018485">
    <property type="entry name" value="FGGY_C"/>
</dbReference>
<dbReference type="GO" id="GO:0005829">
    <property type="term" value="C:cytosol"/>
    <property type="evidence" value="ECO:0007669"/>
    <property type="project" value="UniProtKB-ARBA"/>
</dbReference>
<dbReference type="Pfam" id="PF02782">
    <property type="entry name" value="FGGY_C"/>
    <property type="match status" value="1"/>
</dbReference>
<dbReference type="PANTHER" id="PTHR10196:SF69">
    <property type="entry name" value="GLYCEROL KINASE"/>
    <property type="match status" value="1"/>
</dbReference>
<evidence type="ECO:0000256" key="4">
    <source>
        <dbReference type="ARBA" id="ARBA00022679"/>
    </source>
</evidence>
<comment type="similarity">
    <text evidence="2">Belongs to the FGGY kinase family.</text>
</comment>
<reference evidence="13" key="1">
    <citation type="submission" date="2018-05" db="EMBL/GenBank/DDBJ databases">
        <authorList>
            <person name="Lanie J.A."/>
            <person name="Ng W.-L."/>
            <person name="Kazmierczak K.M."/>
            <person name="Andrzejewski T.M."/>
            <person name="Davidsen T.M."/>
            <person name="Wayne K.J."/>
            <person name="Tettelin H."/>
            <person name="Glass J.I."/>
            <person name="Rusch D."/>
            <person name="Podicherti R."/>
            <person name="Tsui H.-C.T."/>
            <person name="Winkler M.E."/>
        </authorList>
    </citation>
    <scope>NUCLEOTIDE SEQUENCE</scope>
</reference>
<evidence type="ECO:0000256" key="9">
    <source>
        <dbReference type="ARBA" id="ARBA00043149"/>
    </source>
</evidence>
<evidence type="ECO:0000256" key="10">
    <source>
        <dbReference type="ARBA" id="ARBA00052101"/>
    </source>
</evidence>
<dbReference type="HAMAP" id="MF_00186">
    <property type="entry name" value="Glycerol_kin"/>
    <property type="match status" value="1"/>
</dbReference>
<protein>
    <recommendedName>
        <fullName evidence="3">glycerol kinase</fullName>
        <ecNumber evidence="3">2.7.1.30</ecNumber>
    </recommendedName>
    <alternativeName>
        <fullName evidence="9">ATP:glycerol 3-phosphotransferase</fullName>
    </alternativeName>
</protein>
<evidence type="ECO:0000259" key="11">
    <source>
        <dbReference type="Pfam" id="PF00370"/>
    </source>
</evidence>
<keyword evidence="6" id="KW-0418">Kinase</keyword>
<evidence type="ECO:0000256" key="1">
    <source>
        <dbReference type="ARBA" id="ARBA00005190"/>
    </source>
</evidence>
<feature type="domain" description="Carbohydrate kinase FGGY C-terminal" evidence="12">
    <location>
        <begin position="260"/>
        <end position="448"/>
    </location>
</feature>
<dbReference type="PIRSF" id="PIRSF000538">
    <property type="entry name" value="GlpK"/>
    <property type="match status" value="1"/>
</dbReference>
<dbReference type="GO" id="GO:0004370">
    <property type="term" value="F:glycerol kinase activity"/>
    <property type="evidence" value="ECO:0007669"/>
    <property type="project" value="UniProtKB-EC"/>
</dbReference>
<dbReference type="InterPro" id="IPR018483">
    <property type="entry name" value="Carb_kinase_FGGY_CS"/>
</dbReference>
<dbReference type="Pfam" id="PF00370">
    <property type="entry name" value="FGGY_N"/>
    <property type="match status" value="1"/>
</dbReference>
<name>A0A381NIV8_9ZZZZ</name>
<dbReference type="GO" id="GO:0019563">
    <property type="term" value="P:glycerol catabolic process"/>
    <property type="evidence" value="ECO:0007669"/>
    <property type="project" value="TreeGrafter"/>
</dbReference>
<dbReference type="GO" id="GO:0005524">
    <property type="term" value="F:ATP binding"/>
    <property type="evidence" value="ECO:0007669"/>
    <property type="project" value="UniProtKB-KW"/>
</dbReference>
<gene>
    <name evidence="13" type="ORF">METZ01_LOCUS7349</name>
</gene>
<accession>A0A381NIV8</accession>
<sequence length="491" mass="54879">MKKYVLAIDAGTTSSRAVIFDKKGTQISISQFEFTQIFPRESWVEHDPIEIWKTQLKAIHDVVKKSKINIDEIDSIGITNQRETTVIWNKNTGEPVYNAIVWQDRRTSSICEDLKKNGCEKIFYDKTGLVLDAYFSGTKIKWILDSDNKIKESAEKGDLLFGTIDSWLIWNLTNKKHHVTDYTNASRTLLFNIHSLQWDNELLSILNVPKTLLPKVLDSSQKVGLIDRSILNTEIPICAIAGDQQAALFGQMCIKPGDVKNTYGTGCFCMMNTGNKAVKSNNKMLTTIAWKIKDETVYALEGSVFIAGALVQWLRDQLNIIKESSEIEALAKTVEDSGGVTFISALSGLGAPYWNPNATGAIMGITRGTKKGHIARAALEAIALRSREIIIEMEKDSGTKFNKLKVDGGASNNDLLMQIQSNFLKTNVVRPKLTETTALGVAFLSGLASGFWSSLDELKNIWEIDREFLPEEDSNNETIINNWNSRIDKIQ</sequence>
<comment type="pathway">
    <text evidence="1">Polyol metabolism; glycerol degradation via glycerol kinase pathway; sn-glycerol 3-phosphate from glycerol: step 1/1.</text>
</comment>
<keyword evidence="4" id="KW-0808">Transferase</keyword>